<feature type="region of interest" description="Disordered" evidence="1">
    <location>
        <begin position="1"/>
        <end position="20"/>
    </location>
</feature>
<name>A0A8J2T7J3_ZYGB2</name>
<feature type="region of interest" description="Disordered" evidence="1">
    <location>
        <begin position="78"/>
        <end position="129"/>
    </location>
</feature>
<feature type="region of interest" description="Disordered" evidence="1">
    <location>
        <begin position="442"/>
        <end position="610"/>
    </location>
</feature>
<feature type="compositionally biased region" description="Polar residues" evidence="1">
    <location>
        <begin position="187"/>
        <end position="216"/>
    </location>
</feature>
<feature type="compositionally biased region" description="Basic and acidic residues" evidence="1">
    <location>
        <begin position="115"/>
        <end position="129"/>
    </location>
</feature>
<evidence type="ECO:0000313" key="2">
    <source>
        <dbReference type="EMBL" id="CDF89780.1"/>
    </source>
</evidence>
<evidence type="ECO:0000313" key="3">
    <source>
        <dbReference type="Proteomes" id="UP000019375"/>
    </source>
</evidence>
<feature type="compositionally biased region" description="Acidic residues" evidence="1">
    <location>
        <begin position="443"/>
        <end position="452"/>
    </location>
</feature>
<feature type="compositionally biased region" description="Polar residues" evidence="1">
    <location>
        <begin position="42"/>
        <end position="56"/>
    </location>
</feature>
<feature type="region of interest" description="Disordered" evidence="1">
    <location>
        <begin position="40"/>
        <end position="62"/>
    </location>
</feature>
<feature type="region of interest" description="Disordered" evidence="1">
    <location>
        <begin position="776"/>
        <end position="824"/>
    </location>
</feature>
<feature type="compositionally biased region" description="Basic and acidic residues" evidence="1">
    <location>
        <begin position="482"/>
        <end position="497"/>
    </location>
</feature>
<feature type="region of interest" description="Disordered" evidence="1">
    <location>
        <begin position="689"/>
        <end position="723"/>
    </location>
</feature>
<feature type="compositionally biased region" description="Polar residues" evidence="1">
    <location>
        <begin position="802"/>
        <end position="821"/>
    </location>
</feature>
<feature type="compositionally biased region" description="Polar residues" evidence="1">
    <location>
        <begin position="82"/>
        <end position="112"/>
    </location>
</feature>
<sequence>MRSFIRSHKKTNSLDESPAGIIPPAVNDAFAAPEIPDHESLSFVQSTPPHPSSNLQGIKHSPGFESFQKLNKKMFPGKLFKKSSSSNNQLPQPTSFTTKEYSSAPGTPQANSFDIPRDGRTRNSNESKRFLAVKGTVTHSWGDNSGSEQQVIVLNNNNNGNKPQSATQPSTPVLSSDLGPAVRISSMRRSLQTASNISDDNDSTLANPSKEQSLRQNEQHHVYSELSRVKNKNRQARIHSHDDIFSLGQGSSVTMDFLKSTFSPTSLNDSPQLQNNKTDVPSSSKIENGSNLSTIKRAPCMAQRTPTVKFEPEHIAVQDDPAEDETSEYLTPDDDEDEDDDASSKFSFELNAINGRTSSVKYYSKPEPTEAMYIDDLYEDEIFDEDMHCLEDGYDDMDFPSNDLNFGEDSDDESVLIRDVSTNEISHNDLKPLKKYKDLFALSDEDEEDEGSGDYMGNNDLEKNDDFQTNDFQNDDQTQKYYNHDDLHESDDDLQHERVKRSSAHSNNMDLSSYSTTPDHFESNSQGSVSQLTSLPKVGDAPSLKSCSNTTSPTPSQTPVQSPIKDRSVHSNSVPKLSQVSTIQVPAINKSNPINQESIPPSVTKTNELPKNKVKSFSEIFDLDEDDDEEGNESEDELIRKAIAAAHGGPDAPDGQLKENFDDFPSRKHLSTHISPAAKSKAPIQIYLTPPGNNPSTPFASHDNYSHSSLNTPSLPPPARSQSLKYHDLSSNLDSEIPGIMSNLYFIDETEEDKYMEQHKLADDDYLDEINTVPEDFNFSDSEHDGPTKTSLRRSLKGSFRGTHSYSSQPTGTAKETTPTKNKLEIRNKTVTFFNNSWERSPLDRQQLSPRVSEQYLDPVDDYILSPSRTEHENFAPLTPNNSISKPSPSLTNDKSLSPIQEGSSSVDNSPRVPLR</sequence>
<dbReference type="OrthoDB" id="3973129at2759"/>
<protein>
    <submittedName>
        <fullName evidence="2">ZYBA0S05-01552g1_1</fullName>
    </submittedName>
</protein>
<accession>A0A8J2T7J3</accession>
<gene>
    <name evidence="2" type="ORF">BN860_01552g</name>
</gene>
<feature type="region of interest" description="Disordered" evidence="1">
    <location>
        <begin position="312"/>
        <end position="345"/>
    </location>
</feature>
<dbReference type="Proteomes" id="UP000019375">
    <property type="component" value="Unassembled WGS sequence"/>
</dbReference>
<feature type="compositionally biased region" description="Acidic residues" evidence="1">
    <location>
        <begin position="320"/>
        <end position="341"/>
    </location>
</feature>
<feature type="compositionally biased region" description="Basic residues" evidence="1">
    <location>
        <begin position="1"/>
        <end position="11"/>
    </location>
</feature>
<reference evidence="3" key="1">
    <citation type="journal article" date="2013" name="Genome Announc.">
        <title>Genome sequence of the food spoilage yeast Zygosaccharomyces bailii CLIB 213(T).</title>
        <authorList>
            <person name="Galeote V."/>
            <person name="Bigey F."/>
            <person name="Devillers H."/>
            <person name="Neuveglise C."/>
            <person name="Dequin S."/>
        </authorList>
    </citation>
    <scope>NUCLEOTIDE SEQUENCE [LARGE SCALE GENOMIC DNA]</scope>
    <source>
        <strain evidence="3">CLIB 213 / ATCC 58445 / CBS 680 / CCRC 21525 / NBRC 1098 / NCYC 1416 / NRRL Y-2227</strain>
    </source>
</reference>
<dbReference type="EMBL" id="HG316458">
    <property type="protein sequence ID" value="CDF89780.1"/>
    <property type="molecule type" value="Genomic_DNA"/>
</dbReference>
<organism evidence="2 3">
    <name type="scientific">Zygosaccharomyces bailii (strain CLIB 213 / ATCC 58445 / CBS 680 / BCRC 21525 / NBRC 1098 / NCYC 1416 / NRRL Y-2227)</name>
    <dbReference type="NCBI Taxonomy" id="1333698"/>
    <lineage>
        <taxon>Eukaryota</taxon>
        <taxon>Fungi</taxon>
        <taxon>Dikarya</taxon>
        <taxon>Ascomycota</taxon>
        <taxon>Saccharomycotina</taxon>
        <taxon>Saccharomycetes</taxon>
        <taxon>Saccharomycetales</taxon>
        <taxon>Saccharomycetaceae</taxon>
        <taxon>Zygosaccharomyces</taxon>
    </lineage>
</organism>
<proteinExistence type="predicted"/>
<dbReference type="AlphaFoldDB" id="A0A8J2T7J3"/>
<feature type="compositionally biased region" description="Low complexity" evidence="1">
    <location>
        <begin position="548"/>
        <end position="563"/>
    </location>
</feature>
<feature type="compositionally biased region" description="Low complexity" evidence="1">
    <location>
        <begin position="467"/>
        <end position="476"/>
    </location>
</feature>
<feature type="compositionally biased region" description="Polar residues" evidence="1">
    <location>
        <begin position="570"/>
        <end position="609"/>
    </location>
</feature>
<feature type="compositionally biased region" description="Polar residues" evidence="1">
    <location>
        <begin position="840"/>
        <end position="852"/>
    </location>
</feature>
<feature type="region of interest" description="Disordered" evidence="1">
    <location>
        <begin position="155"/>
        <end position="218"/>
    </location>
</feature>
<keyword evidence="3" id="KW-1185">Reference proteome</keyword>
<feature type="region of interest" description="Disordered" evidence="1">
    <location>
        <begin position="264"/>
        <end position="292"/>
    </location>
</feature>
<feature type="compositionally biased region" description="Polar residues" evidence="1">
    <location>
        <begin position="504"/>
        <end position="534"/>
    </location>
</feature>
<feature type="region of interest" description="Disordered" evidence="1">
    <location>
        <begin position="840"/>
        <end position="916"/>
    </location>
</feature>
<feature type="compositionally biased region" description="Polar residues" evidence="1">
    <location>
        <begin position="162"/>
        <end position="174"/>
    </location>
</feature>
<evidence type="ECO:0000256" key="1">
    <source>
        <dbReference type="SAM" id="MobiDB-lite"/>
    </source>
</evidence>
<feature type="compositionally biased region" description="Polar residues" evidence="1">
    <location>
        <begin position="879"/>
        <end position="909"/>
    </location>
</feature>